<organism evidence="9 10">
    <name type="scientific">Liquorilactobacillus vini DSM 20605</name>
    <dbReference type="NCBI Taxonomy" id="1133569"/>
    <lineage>
        <taxon>Bacteria</taxon>
        <taxon>Bacillati</taxon>
        <taxon>Bacillota</taxon>
        <taxon>Bacilli</taxon>
        <taxon>Lactobacillales</taxon>
        <taxon>Lactobacillaceae</taxon>
        <taxon>Liquorilactobacillus</taxon>
    </lineage>
</organism>
<dbReference type="InterPro" id="IPR013012">
    <property type="entry name" value="PTS_EIIB_3"/>
</dbReference>
<dbReference type="STRING" id="1133569.FD21_GL001706"/>
<evidence type="ECO:0000256" key="7">
    <source>
        <dbReference type="PROSITE-ProRule" id="PRU00423"/>
    </source>
</evidence>
<dbReference type="Pfam" id="PF02302">
    <property type="entry name" value="PTS_IIB"/>
    <property type="match status" value="1"/>
</dbReference>
<evidence type="ECO:0000313" key="10">
    <source>
        <dbReference type="Proteomes" id="UP000051576"/>
    </source>
</evidence>
<feature type="modified residue" description="Phosphocysteine; by EIIA" evidence="7">
    <location>
        <position position="10"/>
    </location>
</feature>
<dbReference type="InterPro" id="IPR003501">
    <property type="entry name" value="PTS_EIIB_2/3"/>
</dbReference>
<keyword evidence="2" id="KW-0597">Phosphoprotein</keyword>
<reference evidence="9 10" key="1">
    <citation type="journal article" date="2015" name="Genome Announc.">
        <title>Expanding the biotechnology potential of lactobacilli through comparative genomics of 213 strains and associated genera.</title>
        <authorList>
            <person name="Sun Z."/>
            <person name="Harris H.M."/>
            <person name="McCann A."/>
            <person name="Guo C."/>
            <person name="Argimon S."/>
            <person name="Zhang W."/>
            <person name="Yang X."/>
            <person name="Jeffery I.B."/>
            <person name="Cooney J.C."/>
            <person name="Kagawa T.F."/>
            <person name="Liu W."/>
            <person name="Song Y."/>
            <person name="Salvetti E."/>
            <person name="Wrobel A."/>
            <person name="Rasinkangas P."/>
            <person name="Parkhill J."/>
            <person name="Rea M.C."/>
            <person name="O'Sullivan O."/>
            <person name="Ritari J."/>
            <person name="Douillard F.P."/>
            <person name="Paul Ross R."/>
            <person name="Yang R."/>
            <person name="Briner A.E."/>
            <person name="Felis G.E."/>
            <person name="de Vos W.M."/>
            <person name="Barrangou R."/>
            <person name="Klaenhammer T.R."/>
            <person name="Caufield P.W."/>
            <person name="Cui Y."/>
            <person name="Zhang H."/>
            <person name="O'Toole P.W."/>
        </authorList>
    </citation>
    <scope>NUCLEOTIDE SEQUENCE [LARGE SCALE GENOMIC DNA]</scope>
    <source>
        <strain evidence="9 10">DSM 20605</strain>
    </source>
</reference>
<accession>A0A0R2CE98</accession>
<feature type="domain" description="PTS EIIB type-3" evidence="8">
    <location>
        <begin position="3"/>
        <end position="108"/>
    </location>
</feature>
<keyword evidence="6" id="KW-0418">Kinase</keyword>
<evidence type="ECO:0000256" key="1">
    <source>
        <dbReference type="ARBA" id="ARBA00022448"/>
    </source>
</evidence>
<evidence type="ECO:0000256" key="3">
    <source>
        <dbReference type="ARBA" id="ARBA00022597"/>
    </source>
</evidence>
<dbReference type="InterPro" id="IPR051819">
    <property type="entry name" value="PTS_sugar-specific_EIIB"/>
</dbReference>
<dbReference type="SUPFAM" id="SSF52794">
    <property type="entry name" value="PTS system IIB component-like"/>
    <property type="match status" value="1"/>
</dbReference>
<dbReference type="RefSeq" id="WP_010581567.1">
    <property type="nucleotide sequence ID" value="NZ_AHYZ01000216.1"/>
</dbReference>
<sequence length="108" mass="11777">MSERTIMLACSAGMSTSLLVSKMLAAAKEKGKDYKIFATSTADIDHQLEFTKPDILLLGPQVAYMKDEIKKKTDKAGIPMDVINMTDYGMMNGAKVLTTAEEILNGRA</sequence>
<dbReference type="PATRIC" id="fig|1133569.4.peg.1851"/>
<dbReference type="PANTHER" id="PTHR34581">
    <property type="entry name" value="PTS SYSTEM N,N'-DIACETYLCHITOBIOSE-SPECIFIC EIIB COMPONENT"/>
    <property type="match status" value="1"/>
</dbReference>
<dbReference type="InterPro" id="IPR036095">
    <property type="entry name" value="PTS_EIIB-like_sf"/>
</dbReference>
<dbReference type="PROSITE" id="PS51100">
    <property type="entry name" value="PTS_EIIB_TYPE_3"/>
    <property type="match status" value="1"/>
</dbReference>
<dbReference type="PANTHER" id="PTHR34581:SF2">
    <property type="entry name" value="PTS SYSTEM N,N'-DIACETYLCHITOBIOSE-SPECIFIC EIIB COMPONENT"/>
    <property type="match status" value="1"/>
</dbReference>
<keyword evidence="5" id="KW-0598">Phosphotransferase system</keyword>
<comment type="caution">
    <text evidence="9">The sequence shown here is derived from an EMBL/GenBank/DDBJ whole genome shotgun (WGS) entry which is preliminary data.</text>
</comment>
<dbReference type="OrthoDB" id="9808134at2"/>
<keyword evidence="3" id="KW-0762">Sugar transport</keyword>
<dbReference type="Gene3D" id="3.40.50.2300">
    <property type="match status" value="1"/>
</dbReference>
<evidence type="ECO:0000256" key="6">
    <source>
        <dbReference type="ARBA" id="ARBA00022777"/>
    </source>
</evidence>
<dbReference type="EMBL" id="AYYX01000057">
    <property type="protein sequence ID" value="KRM86278.1"/>
    <property type="molecule type" value="Genomic_DNA"/>
</dbReference>
<dbReference type="GO" id="GO:0008982">
    <property type="term" value="F:protein-N(PI)-phosphohistidine-sugar phosphotransferase activity"/>
    <property type="evidence" value="ECO:0007669"/>
    <property type="project" value="InterPro"/>
</dbReference>
<proteinExistence type="predicted"/>
<dbReference type="AlphaFoldDB" id="A0A0R2CE98"/>
<name>A0A0R2CE98_9LACO</name>
<evidence type="ECO:0000256" key="2">
    <source>
        <dbReference type="ARBA" id="ARBA00022553"/>
    </source>
</evidence>
<protein>
    <submittedName>
        <fullName evidence="9">Cellobiose PTS, EIIB</fullName>
    </submittedName>
</protein>
<evidence type="ECO:0000259" key="8">
    <source>
        <dbReference type="PROSITE" id="PS51100"/>
    </source>
</evidence>
<evidence type="ECO:0000256" key="5">
    <source>
        <dbReference type="ARBA" id="ARBA00022683"/>
    </source>
</evidence>
<evidence type="ECO:0000256" key="4">
    <source>
        <dbReference type="ARBA" id="ARBA00022679"/>
    </source>
</evidence>
<keyword evidence="1" id="KW-0813">Transport</keyword>
<dbReference type="GO" id="GO:0016301">
    <property type="term" value="F:kinase activity"/>
    <property type="evidence" value="ECO:0007669"/>
    <property type="project" value="UniProtKB-KW"/>
</dbReference>
<dbReference type="eggNOG" id="COG1440">
    <property type="taxonomic scope" value="Bacteria"/>
</dbReference>
<dbReference type="CDD" id="cd05564">
    <property type="entry name" value="PTS_IIB_chitobiose_lichenan"/>
    <property type="match status" value="1"/>
</dbReference>
<keyword evidence="4" id="KW-0808">Transferase</keyword>
<evidence type="ECO:0000313" key="9">
    <source>
        <dbReference type="EMBL" id="KRM86278.1"/>
    </source>
</evidence>
<dbReference type="GO" id="GO:0009401">
    <property type="term" value="P:phosphoenolpyruvate-dependent sugar phosphotransferase system"/>
    <property type="evidence" value="ECO:0007669"/>
    <property type="project" value="UniProtKB-KW"/>
</dbReference>
<keyword evidence="10" id="KW-1185">Reference proteome</keyword>
<dbReference type="Proteomes" id="UP000051576">
    <property type="component" value="Unassembled WGS sequence"/>
</dbReference>
<gene>
    <name evidence="9" type="ORF">FD21_GL001706</name>
</gene>